<feature type="domain" description="Response regulatory" evidence="10">
    <location>
        <begin position="7"/>
        <end position="120"/>
    </location>
</feature>
<evidence type="ECO:0000256" key="5">
    <source>
        <dbReference type="ARBA" id="ARBA00023015"/>
    </source>
</evidence>
<keyword evidence="3 8" id="KW-0597">Phosphoprotein</keyword>
<feature type="modified residue" description="4-aspartylphosphate" evidence="8">
    <location>
        <position position="56"/>
    </location>
</feature>
<dbReference type="GO" id="GO:0000987">
    <property type="term" value="F:cis-regulatory region sequence-specific DNA binding"/>
    <property type="evidence" value="ECO:0007669"/>
    <property type="project" value="UniProtKB-ARBA"/>
</dbReference>
<name>A0AAC9NH19_9BURK</name>
<sequence length="230" mass="26085">MSQPIPVAIVIEDEPNIRRLIRMALEAEKFQVFEAATVSRGLIEAGSRQPDVVLVDLGLPDGTGIDFIRDIRTWSDVPIIVVSARTHEDDKIEALNIGADDYLSKPFSPGELVARVRAQLRRRSMASNKGETVFKFGNINVDLTTRVVKRDDELLHLTPIEYRLLSFLITHPNIVLTHRQLLLGVWGPNDVENHHYVRIYMGTLRKKIEDDPAQPKHVITETGVGYRFLF</sequence>
<dbReference type="Gene3D" id="1.10.10.10">
    <property type="entry name" value="Winged helix-like DNA-binding domain superfamily/Winged helix DNA-binding domain"/>
    <property type="match status" value="1"/>
</dbReference>
<evidence type="ECO:0000259" key="10">
    <source>
        <dbReference type="PROSITE" id="PS50110"/>
    </source>
</evidence>
<dbReference type="Proteomes" id="UP000182060">
    <property type="component" value="Chromosome"/>
</dbReference>
<evidence type="ECO:0000313" key="13">
    <source>
        <dbReference type="Proteomes" id="UP000182060"/>
    </source>
</evidence>
<dbReference type="PANTHER" id="PTHR48111">
    <property type="entry name" value="REGULATOR OF RPOS"/>
    <property type="match status" value="1"/>
</dbReference>
<dbReference type="Gene3D" id="6.10.250.690">
    <property type="match status" value="1"/>
</dbReference>
<evidence type="ECO:0000259" key="11">
    <source>
        <dbReference type="PROSITE" id="PS51755"/>
    </source>
</evidence>
<evidence type="ECO:0000256" key="2">
    <source>
        <dbReference type="ARBA" id="ARBA00022490"/>
    </source>
</evidence>
<dbReference type="Pfam" id="PF00072">
    <property type="entry name" value="Response_reg"/>
    <property type="match status" value="1"/>
</dbReference>
<reference evidence="12" key="1">
    <citation type="journal article" date="2017" name="Appl. Environ. Microbiol.">
        <title>Microdiversification of a pelagic Polynucleobacter species is mainly driven by acquisition of genomic islands from a partially interspecific gene pool.</title>
        <authorList>
            <person name="Hoetzinger M."/>
            <person name="Hahn M.W."/>
            <person name="Jezberova J."/>
            <person name="Schmidt J."/>
            <person name="Koll U."/>
        </authorList>
    </citation>
    <scope>NUCLEOTIDE SEQUENCE</scope>
    <source>
        <strain evidence="12">MWH-RechtKol4</strain>
    </source>
</reference>
<dbReference type="InterPro" id="IPR036388">
    <property type="entry name" value="WH-like_DNA-bd_sf"/>
</dbReference>
<comment type="subcellular location">
    <subcellularLocation>
        <location evidence="1">Cytoplasm</location>
    </subcellularLocation>
</comment>
<dbReference type="RefSeq" id="WP_011903502.1">
    <property type="nucleotide sequence ID" value="NZ_CP015016.1"/>
</dbReference>
<evidence type="ECO:0000256" key="6">
    <source>
        <dbReference type="ARBA" id="ARBA00023125"/>
    </source>
</evidence>
<dbReference type="InterPro" id="IPR039420">
    <property type="entry name" value="WalR-like"/>
</dbReference>
<dbReference type="GO" id="GO:0032993">
    <property type="term" value="C:protein-DNA complex"/>
    <property type="evidence" value="ECO:0007669"/>
    <property type="project" value="TreeGrafter"/>
</dbReference>
<dbReference type="OMA" id="MGYRFER"/>
<dbReference type="SUPFAM" id="SSF52172">
    <property type="entry name" value="CheY-like"/>
    <property type="match status" value="1"/>
</dbReference>
<dbReference type="GO" id="GO:0000156">
    <property type="term" value="F:phosphorelay response regulator activity"/>
    <property type="evidence" value="ECO:0007669"/>
    <property type="project" value="TreeGrafter"/>
</dbReference>
<dbReference type="SMART" id="SM00862">
    <property type="entry name" value="Trans_reg_C"/>
    <property type="match status" value="1"/>
</dbReference>
<proteinExistence type="predicted"/>
<dbReference type="GeneID" id="31482054"/>
<keyword evidence="4" id="KW-0902">Two-component regulatory system</keyword>
<keyword evidence="5" id="KW-0805">Transcription regulation</keyword>
<dbReference type="SMART" id="SM00448">
    <property type="entry name" value="REC"/>
    <property type="match status" value="1"/>
</dbReference>
<keyword evidence="6 9" id="KW-0238">DNA-binding</keyword>
<organism evidence="12 13">
    <name type="scientific">Polynucleobacter asymbioticus</name>
    <dbReference type="NCBI Taxonomy" id="576611"/>
    <lineage>
        <taxon>Bacteria</taxon>
        <taxon>Pseudomonadati</taxon>
        <taxon>Pseudomonadota</taxon>
        <taxon>Betaproteobacteria</taxon>
        <taxon>Burkholderiales</taxon>
        <taxon>Burkholderiaceae</taxon>
        <taxon>Polynucleobacter</taxon>
    </lineage>
</organism>
<evidence type="ECO:0000256" key="3">
    <source>
        <dbReference type="ARBA" id="ARBA00022553"/>
    </source>
</evidence>
<dbReference type="NCBIfam" id="NF007820">
    <property type="entry name" value="PRK10529.1"/>
    <property type="match status" value="1"/>
</dbReference>
<dbReference type="InterPro" id="IPR001789">
    <property type="entry name" value="Sig_transdc_resp-reg_receiver"/>
</dbReference>
<dbReference type="CDD" id="cd00383">
    <property type="entry name" value="trans_reg_C"/>
    <property type="match status" value="1"/>
</dbReference>
<evidence type="ECO:0000313" key="12">
    <source>
        <dbReference type="EMBL" id="APC01840.1"/>
    </source>
</evidence>
<dbReference type="CDD" id="cd17620">
    <property type="entry name" value="REC_OmpR_KdpE-like"/>
    <property type="match status" value="1"/>
</dbReference>
<dbReference type="AlphaFoldDB" id="A0AAC9NH19"/>
<dbReference type="PROSITE" id="PS51755">
    <property type="entry name" value="OMPR_PHOB"/>
    <property type="match status" value="1"/>
</dbReference>
<keyword evidence="7" id="KW-0804">Transcription</keyword>
<evidence type="ECO:0000256" key="1">
    <source>
        <dbReference type="ARBA" id="ARBA00004496"/>
    </source>
</evidence>
<dbReference type="GO" id="GO:0042802">
    <property type="term" value="F:identical protein binding"/>
    <property type="evidence" value="ECO:0007669"/>
    <property type="project" value="UniProtKB-ARBA"/>
</dbReference>
<dbReference type="InterPro" id="IPR001867">
    <property type="entry name" value="OmpR/PhoB-type_DNA-bd"/>
</dbReference>
<evidence type="ECO:0000256" key="8">
    <source>
        <dbReference type="PROSITE-ProRule" id="PRU00169"/>
    </source>
</evidence>
<evidence type="ECO:0000256" key="7">
    <source>
        <dbReference type="ARBA" id="ARBA00023163"/>
    </source>
</evidence>
<dbReference type="InterPro" id="IPR011006">
    <property type="entry name" value="CheY-like_superfamily"/>
</dbReference>
<feature type="DNA-binding region" description="OmpR/PhoB-type" evidence="9">
    <location>
        <begin position="131"/>
        <end position="230"/>
    </location>
</feature>
<dbReference type="GO" id="GO:0005829">
    <property type="term" value="C:cytosol"/>
    <property type="evidence" value="ECO:0007669"/>
    <property type="project" value="TreeGrafter"/>
</dbReference>
<protein>
    <submittedName>
        <fullName evidence="12">DNA-binding response regulator</fullName>
    </submittedName>
</protein>
<dbReference type="FunFam" id="1.10.10.10:FF:000210">
    <property type="entry name" value="Winged-helix transcriptional response regulator KdpE"/>
    <property type="match status" value="1"/>
</dbReference>
<dbReference type="FunFam" id="3.40.50.2300:FF:000021">
    <property type="entry name" value="Two-component system response regulator KdpE"/>
    <property type="match status" value="1"/>
</dbReference>
<evidence type="ECO:0000256" key="9">
    <source>
        <dbReference type="PROSITE-ProRule" id="PRU01091"/>
    </source>
</evidence>
<dbReference type="PANTHER" id="PTHR48111:SF50">
    <property type="entry name" value="KDP OPERON TRANSCRIPTIONAL REGULATORY PROTEIN KDPE"/>
    <property type="match status" value="1"/>
</dbReference>
<dbReference type="Pfam" id="PF00486">
    <property type="entry name" value="Trans_reg_C"/>
    <property type="match status" value="1"/>
</dbReference>
<dbReference type="GO" id="GO:0045893">
    <property type="term" value="P:positive regulation of DNA-templated transcription"/>
    <property type="evidence" value="ECO:0007669"/>
    <property type="project" value="UniProtKB-ARBA"/>
</dbReference>
<dbReference type="EMBL" id="CP015017">
    <property type="protein sequence ID" value="APC01840.1"/>
    <property type="molecule type" value="Genomic_DNA"/>
</dbReference>
<accession>A0AAC9NH19</accession>
<feature type="domain" description="OmpR/PhoB-type" evidence="11">
    <location>
        <begin position="131"/>
        <end position="230"/>
    </location>
</feature>
<evidence type="ECO:0000256" key="4">
    <source>
        <dbReference type="ARBA" id="ARBA00023012"/>
    </source>
</evidence>
<keyword evidence="2" id="KW-0963">Cytoplasm</keyword>
<dbReference type="PROSITE" id="PS50110">
    <property type="entry name" value="RESPONSE_REGULATORY"/>
    <property type="match status" value="1"/>
</dbReference>
<dbReference type="Gene3D" id="3.40.50.2300">
    <property type="match status" value="1"/>
</dbReference>
<gene>
    <name evidence="12" type="ORF">AOC25_09530</name>
</gene>